<dbReference type="GO" id="GO:0005524">
    <property type="term" value="F:ATP binding"/>
    <property type="evidence" value="ECO:0007669"/>
    <property type="project" value="UniProtKB-KW"/>
</dbReference>
<dbReference type="KEGG" id="mhey:H2LOC_014855"/>
<evidence type="ECO:0000256" key="4">
    <source>
        <dbReference type="ARBA" id="ARBA00022840"/>
    </source>
</evidence>
<keyword evidence="2" id="KW-0813">Transport</keyword>
<dbReference type="InterPro" id="IPR003439">
    <property type="entry name" value="ABC_transporter-like_ATP-bd"/>
</dbReference>
<dbReference type="OrthoDB" id="9776556at2"/>
<dbReference type="RefSeq" id="WP_136497757.1">
    <property type="nucleotide sequence ID" value="NZ_CP046052.1"/>
</dbReference>
<keyword evidence="3" id="KW-0547">Nucleotide-binding</keyword>
<organism evidence="6 7">
    <name type="scientific">Methylocystis heyeri</name>
    <dbReference type="NCBI Taxonomy" id="391905"/>
    <lineage>
        <taxon>Bacteria</taxon>
        <taxon>Pseudomonadati</taxon>
        <taxon>Pseudomonadota</taxon>
        <taxon>Alphaproteobacteria</taxon>
        <taxon>Hyphomicrobiales</taxon>
        <taxon>Methylocystaceae</taxon>
        <taxon>Methylocystis</taxon>
    </lineage>
</organism>
<keyword evidence="4 6" id="KW-0067">ATP-binding</keyword>
<accession>A0A6B8KJT5</accession>
<feature type="domain" description="ABC transporter" evidence="5">
    <location>
        <begin position="80"/>
        <end position="314"/>
    </location>
</feature>
<dbReference type="Pfam" id="PF00005">
    <property type="entry name" value="ABC_tran"/>
    <property type="match status" value="1"/>
</dbReference>
<dbReference type="SMART" id="SM00382">
    <property type="entry name" value="AAA"/>
    <property type="match status" value="1"/>
</dbReference>
<evidence type="ECO:0000256" key="1">
    <source>
        <dbReference type="ARBA" id="ARBA00005417"/>
    </source>
</evidence>
<evidence type="ECO:0000313" key="6">
    <source>
        <dbReference type="EMBL" id="QGM46868.1"/>
    </source>
</evidence>
<dbReference type="GO" id="GO:0016887">
    <property type="term" value="F:ATP hydrolysis activity"/>
    <property type="evidence" value="ECO:0007669"/>
    <property type="project" value="InterPro"/>
</dbReference>
<reference evidence="6 7" key="1">
    <citation type="submission" date="2019-11" db="EMBL/GenBank/DDBJ databases">
        <title>The genome sequence of Methylocystis heyeri.</title>
        <authorList>
            <person name="Oshkin I.Y."/>
            <person name="Miroshnikov K."/>
            <person name="Dedysh S.N."/>
        </authorList>
    </citation>
    <scope>NUCLEOTIDE SEQUENCE [LARGE SCALE GENOMIC DNA]</scope>
    <source>
        <strain evidence="6 7">H2</strain>
    </source>
</reference>
<dbReference type="PROSITE" id="PS50893">
    <property type="entry name" value="ABC_TRANSPORTER_2"/>
    <property type="match status" value="1"/>
</dbReference>
<dbReference type="EMBL" id="CP046052">
    <property type="protein sequence ID" value="QGM46868.1"/>
    <property type="molecule type" value="Genomic_DNA"/>
</dbReference>
<dbReference type="AlphaFoldDB" id="A0A6B8KJT5"/>
<comment type="similarity">
    <text evidence="1">Belongs to the ABC transporter superfamily.</text>
</comment>
<evidence type="ECO:0000259" key="5">
    <source>
        <dbReference type="PROSITE" id="PS50893"/>
    </source>
</evidence>
<dbReference type="InterPro" id="IPR017871">
    <property type="entry name" value="ABC_transporter-like_CS"/>
</dbReference>
<dbReference type="PANTHER" id="PTHR43117:SF4">
    <property type="entry name" value="OSMOPROTECTANT IMPORT ATP-BINDING PROTEIN OSMV"/>
    <property type="match status" value="1"/>
</dbReference>
<dbReference type="PANTHER" id="PTHR43117">
    <property type="entry name" value="OSMOPROTECTANT IMPORT ATP-BINDING PROTEIN OSMV"/>
    <property type="match status" value="1"/>
</dbReference>
<dbReference type="PROSITE" id="PS00211">
    <property type="entry name" value="ABC_TRANSPORTER_1"/>
    <property type="match status" value="1"/>
</dbReference>
<name>A0A6B8KJT5_9HYPH</name>
<evidence type="ECO:0000256" key="3">
    <source>
        <dbReference type="ARBA" id="ARBA00022741"/>
    </source>
</evidence>
<gene>
    <name evidence="6" type="ORF">H2LOC_014855</name>
</gene>
<evidence type="ECO:0000256" key="2">
    <source>
        <dbReference type="ARBA" id="ARBA00022448"/>
    </source>
</evidence>
<keyword evidence="7" id="KW-1185">Reference proteome</keyword>
<sequence>MNDGLRERRVKELEALHPEIRHLLNRADPLAEKLELPFGRWLESLDPGRLSEAGLDAEQLRARVEAILSQAQASRPDAHAALSSLTLKGGVDKAGKREALDLEIKVGEVICIVGPTGSGKSRLLGDIESLAQGDSPSGRTVLVNGAPPDPSTRFGSNRRLVAQLSQNMNFVVDLSVLEFLTMHAACRSVGSPASVVAEVIACANELAGERFAPETAVTQLSGGQSRALMIADTALLSASPIVLIDEIENAGIDRSRALQLLIAREKIVLISTHDPILALMGNKRIVVGNGSVVDIIETSYLERWRLQELQRLDACIMDVRRRLREGKRIEDVDSSWGPPF</sequence>
<dbReference type="SUPFAM" id="SSF52540">
    <property type="entry name" value="P-loop containing nucleoside triphosphate hydrolases"/>
    <property type="match status" value="1"/>
</dbReference>
<dbReference type="InterPro" id="IPR003593">
    <property type="entry name" value="AAA+_ATPase"/>
</dbReference>
<dbReference type="Proteomes" id="UP000309061">
    <property type="component" value="Chromosome"/>
</dbReference>
<evidence type="ECO:0000313" key="7">
    <source>
        <dbReference type="Proteomes" id="UP000309061"/>
    </source>
</evidence>
<dbReference type="InterPro" id="IPR027417">
    <property type="entry name" value="P-loop_NTPase"/>
</dbReference>
<dbReference type="Gene3D" id="3.40.50.300">
    <property type="entry name" value="P-loop containing nucleotide triphosphate hydrolases"/>
    <property type="match status" value="1"/>
</dbReference>
<protein>
    <submittedName>
        <fullName evidence="6">ATP-binding cassette domain-containing protein</fullName>
    </submittedName>
</protein>
<proteinExistence type="inferred from homology"/>